<evidence type="ECO:0000313" key="2">
    <source>
        <dbReference type="EMBL" id="TKT91568.1"/>
    </source>
</evidence>
<evidence type="ECO:0000256" key="1">
    <source>
        <dbReference type="SAM" id="Phobius"/>
    </source>
</evidence>
<keyword evidence="1" id="KW-1133">Transmembrane helix</keyword>
<comment type="caution">
    <text evidence="2">The sequence shown here is derived from an EMBL/GenBank/DDBJ whole genome shotgun (WGS) entry which is preliminary data.</text>
</comment>
<gene>
    <name evidence="2" type="ORF">FDK13_14465</name>
</gene>
<sequence>MIQQVIIFALFIGAASYIGWKIYKSFDSSGGCGKGCGCSSDKKLA</sequence>
<reference evidence="2 3" key="1">
    <citation type="submission" date="2019-05" db="EMBL/GenBank/DDBJ databases">
        <title>Dyadobacter AR-3-8 sp. nov., isolated from arctic soil.</title>
        <authorList>
            <person name="Chaudhary D.K."/>
        </authorList>
    </citation>
    <scope>NUCLEOTIDE SEQUENCE [LARGE SCALE GENOMIC DNA]</scope>
    <source>
        <strain evidence="2 3">AR-3-8</strain>
    </source>
</reference>
<keyword evidence="3" id="KW-1185">Reference proteome</keyword>
<dbReference type="Proteomes" id="UP000304900">
    <property type="component" value="Unassembled WGS sequence"/>
</dbReference>
<dbReference type="EMBL" id="SZVO01000006">
    <property type="protein sequence ID" value="TKT91568.1"/>
    <property type="molecule type" value="Genomic_DNA"/>
</dbReference>
<keyword evidence="1" id="KW-0472">Membrane</keyword>
<keyword evidence="1" id="KW-0812">Transmembrane</keyword>
<accession>A0A4U6D659</accession>
<dbReference type="RefSeq" id="WP_137340715.1">
    <property type="nucleotide sequence ID" value="NZ_BSQH01000003.1"/>
</dbReference>
<evidence type="ECO:0000313" key="3">
    <source>
        <dbReference type="Proteomes" id="UP000304900"/>
    </source>
</evidence>
<proteinExistence type="predicted"/>
<organism evidence="2 3">
    <name type="scientific">Dyadobacter frigoris</name>
    <dbReference type="NCBI Taxonomy" id="2576211"/>
    <lineage>
        <taxon>Bacteria</taxon>
        <taxon>Pseudomonadati</taxon>
        <taxon>Bacteroidota</taxon>
        <taxon>Cytophagia</taxon>
        <taxon>Cytophagales</taxon>
        <taxon>Spirosomataceae</taxon>
        <taxon>Dyadobacter</taxon>
    </lineage>
</organism>
<name>A0A4U6D659_9BACT</name>
<dbReference type="AlphaFoldDB" id="A0A4U6D659"/>
<feature type="transmembrane region" description="Helical" evidence="1">
    <location>
        <begin position="6"/>
        <end position="23"/>
    </location>
</feature>
<dbReference type="Pfam" id="PF12669">
    <property type="entry name" value="FeoB_associated"/>
    <property type="match status" value="1"/>
</dbReference>
<protein>
    <submittedName>
        <fullName evidence="2">FeoB-associated Cys-rich membrane protein</fullName>
    </submittedName>
</protein>